<evidence type="ECO:0000313" key="1">
    <source>
        <dbReference type="EnsemblMetazoa" id="GPAI028330-PA"/>
    </source>
</evidence>
<proteinExistence type="predicted"/>
<dbReference type="AlphaFoldDB" id="A0A1A9ZXP8"/>
<accession>A0A1A9ZXP8</accession>
<organism evidence="1 2">
    <name type="scientific">Glossina pallidipes</name>
    <name type="common">Tsetse fly</name>
    <dbReference type="NCBI Taxonomy" id="7398"/>
    <lineage>
        <taxon>Eukaryota</taxon>
        <taxon>Metazoa</taxon>
        <taxon>Ecdysozoa</taxon>
        <taxon>Arthropoda</taxon>
        <taxon>Hexapoda</taxon>
        <taxon>Insecta</taxon>
        <taxon>Pterygota</taxon>
        <taxon>Neoptera</taxon>
        <taxon>Endopterygota</taxon>
        <taxon>Diptera</taxon>
        <taxon>Brachycera</taxon>
        <taxon>Muscomorpha</taxon>
        <taxon>Hippoboscoidea</taxon>
        <taxon>Glossinidae</taxon>
        <taxon>Glossina</taxon>
    </lineage>
</organism>
<dbReference type="PROSITE" id="PS51257">
    <property type="entry name" value="PROKAR_LIPOPROTEIN"/>
    <property type="match status" value="1"/>
</dbReference>
<keyword evidence="2" id="KW-1185">Reference proteome</keyword>
<protein>
    <submittedName>
        <fullName evidence="1">Uncharacterized protein</fullName>
    </submittedName>
</protein>
<sequence>MLGHRPNGYFTLISSCSEGCKDCHEQYLTQTFEISELDGCNVAYCCDMTTGTCIGMPICGESSPTCINQSALSILPIIVLRIICVVAHKIFTADAHPDRHD</sequence>
<dbReference type="Proteomes" id="UP000092445">
    <property type="component" value="Unassembled WGS sequence"/>
</dbReference>
<reference evidence="1" key="2">
    <citation type="submission" date="2020-05" db="UniProtKB">
        <authorList>
            <consortium name="EnsemblMetazoa"/>
        </authorList>
    </citation>
    <scope>IDENTIFICATION</scope>
    <source>
        <strain evidence="1">IAEA</strain>
    </source>
</reference>
<name>A0A1A9ZXP8_GLOPL</name>
<reference evidence="2" key="1">
    <citation type="submission" date="2014-03" db="EMBL/GenBank/DDBJ databases">
        <authorList>
            <person name="Aksoy S."/>
            <person name="Warren W."/>
            <person name="Wilson R.K."/>
        </authorList>
    </citation>
    <scope>NUCLEOTIDE SEQUENCE [LARGE SCALE GENOMIC DNA]</scope>
    <source>
        <strain evidence="2">IAEA</strain>
    </source>
</reference>
<dbReference type="EnsemblMetazoa" id="GPAI028330-RA">
    <property type="protein sequence ID" value="GPAI028330-PA"/>
    <property type="gene ID" value="GPAI028330"/>
</dbReference>
<evidence type="ECO:0000313" key="2">
    <source>
        <dbReference type="Proteomes" id="UP000092445"/>
    </source>
</evidence>
<dbReference type="VEuPathDB" id="VectorBase:GPAI028330"/>